<evidence type="ECO:0000313" key="4">
    <source>
        <dbReference type="Proteomes" id="UP000887568"/>
    </source>
</evidence>
<dbReference type="RefSeq" id="XP_038057342.1">
    <property type="nucleotide sequence ID" value="XM_038201414.1"/>
</dbReference>
<dbReference type="GO" id="GO:1901135">
    <property type="term" value="P:carbohydrate derivative metabolic process"/>
    <property type="evidence" value="ECO:0007669"/>
    <property type="project" value="InterPro"/>
</dbReference>
<dbReference type="GO" id="GO:0005654">
    <property type="term" value="C:nucleoplasm"/>
    <property type="evidence" value="ECO:0007669"/>
    <property type="project" value="TreeGrafter"/>
</dbReference>
<dbReference type="GO" id="GO:0009750">
    <property type="term" value="P:response to fructose"/>
    <property type="evidence" value="ECO:0007669"/>
    <property type="project" value="TreeGrafter"/>
</dbReference>
<dbReference type="GO" id="GO:0070095">
    <property type="term" value="F:fructose-6-phosphate binding"/>
    <property type="evidence" value="ECO:0007669"/>
    <property type="project" value="TreeGrafter"/>
</dbReference>
<dbReference type="Pfam" id="PF22198">
    <property type="entry name" value="GKRP_SIS_2"/>
    <property type="match status" value="2"/>
</dbReference>
<dbReference type="PROSITE" id="PS01272">
    <property type="entry name" value="GCKR"/>
    <property type="match status" value="1"/>
</dbReference>
<dbReference type="RefSeq" id="XP_038057345.1">
    <property type="nucleotide sequence ID" value="XM_038201417.1"/>
</dbReference>
<dbReference type="InterPro" id="IPR001347">
    <property type="entry name" value="SIS_dom"/>
</dbReference>
<dbReference type="InterPro" id="IPR040190">
    <property type="entry name" value="MURQ/GCKR"/>
</dbReference>
<dbReference type="RefSeq" id="XP_038057343.1">
    <property type="nucleotide sequence ID" value="XM_038201415.1"/>
</dbReference>
<dbReference type="InterPro" id="IPR046348">
    <property type="entry name" value="SIS_dom_sf"/>
</dbReference>
<sequence>MTDSEIKIPITETSNPLTVDIDISSSYDLVGLLHQCDSEIFEGWDSYKSNNIFSDDLIFNLQRVSEKVVDILQKRNPACESVVFSGCGTSGRIGFLTSKSINNLLRNIDYKPCCEYIIAGDDKALLTSQESPEDSPQAGVKALQQICKKKKKVLYIGISCGLSAPFVAGQLLYCMEHLDIFTPVLVGFNPVEQARNNPIEGWNETFLSVVTKLSDVQSAGNGFIINPILGPEAITGSSRMKGGTATKLLLEIIMLNALRQLSSSMELGFVPDEDASHYLTADGAIRCNHLMHMYETVCKETYPQALSGGLHEVIDWAGTSLNAGRHVYYIGIDNIGVLGLVDASECPPTFGADVNDVRGFLFGGYTALENREGDLVIKSCPPVQEIIPIEDTMRRSYRDHQGSELEIGANYFVGTILHSLTPQDTVIFLTSSCSELNPAMKMMVQIVRGKCHQVVVFVCYRDANDTHEDIMPQFFSKIVRIRIPVTPYIRSFMEEEGKKPSWFDLLGVHAARRFAAELSCKLLLNAVSTGAHIQKGKVYKNLMVDLKLSNSKLFQRGIEIVKSLVMCSEDTARASVLRSLYGTNVVSEELKKMPVSEHTRIGSFKTKVIPTSLILASKGCLIHEAMEILLKFPVIRAALAQLWSVSNKTMAHFST</sequence>
<dbReference type="AlphaFoldDB" id="A0A914A114"/>
<dbReference type="GO" id="GO:0005829">
    <property type="term" value="C:cytosol"/>
    <property type="evidence" value="ECO:0007669"/>
    <property type="project" value="TreeGrafter"/>
</dbReference>
<protein>
    <recommendedName>
        <fullName evidence="2">SIS domain-containing protein</fullName>
    </recommendedName>
</protein>
<dbReference type="SUPFAM" id="SSF53697">
    <property type="entry name" value="SIS domain"/>
    <property type="match status" value="3"/>
</dbReference>
<dbReference type="GO" id="GO:0004857">
    <property type="term" value="F:enzyme inhibitor activity"/>
    <property type="evidence" value="ECO:0007669"/>
    <property type="project" value="TreeGrafter"/>
</dbReference>
<organism evidence="3 4">
    <name type="scientific">Patiria miniata</name>
    <name type="common">Bat star</name>
    <name type="synonym">Asterina miniata</name>
    <dbReference type="NCBI Taxonomy" id="46514"/>
    <lineage>
        <taxon>Eukaryota</taxon>
        <taxon>Metazoa</taxon>
        <taxon>Echinodermata</taxon>
        <taxon>Eleutherozoa</taxon>
        <taxon>Asterozoa</taxon>
        <taxon>Asteroidea</taxon>
        <taxon>Valvatacea</taxon>
        <taxon>Valvatida</taxon>
        <taxon>Asterinidae</taxon>
        <taxon>Patiria</taxon>
    </lineage>
</organism>
<dbReference type="EnsemblMetazoa" id="XM_038201414.1">
    <property type="protein sequence ID" value="XP_038057342.1"/>
    <property type="gene ID" value="LOC119728953"/>
</dbReference>
<dbReference type="Gene3D" id="1.10.8.1080">
    <property type="match status" value="1"/>
</dbReference>
<dbReference type="PROSITE" id="PS51464">
    <property type="entry name" value="SIS"/>
    <property type="match status" value="2"/>
</dbReference>
<dbReference type="RefSeq" id="XP_038057344.1">
    <property type="nucleotide sequence ID" value="XM_038201416.1"/>
</dbReference>
<evidence type="ECO:0000313" key="3">
    <source>
        <dbReference type="EnsemblMetazoa" id="XP_038057344.1"/>
    </source>
</evidence>
<dbReference type="GeneID" id="119728953"/>
<dbReference type="GO" id="GO:0019899">
    <property type="term" value="F:enzyme binding"/>
    <property type="evidence" value="ECO:0007669"/>
    <property type="project" value="TreeGrafter"/>
</dbReference>
<keyword evidence="4" id="KW-1185">Reference proteome</keyword>
<dbReference type="InterPro" id="IPR005486">
    <property type="entry name" value="Glucokinase_regulatory_CS"/>
</dbReference>
<dbReference type="OMA" id="WESADYE"/>
<proteinExistence type="predicted"/>
<dbReference type="Gene3D" id="3.40.50.12620">
    <property type="match status" value="1"/>
</dbReference>
<dbReference type="OrthoDB" id="311172at2759"/>
<dbReference type="Proteomes" id="UP000887568">
    <property type="component" value="Unplaced"/>
</dbReference>
<feature type="domain" description="SIS" evidence="2">
    <location>
        <begin position="68"/>
        <end position="263"/>
    </location>
</feature>
<dbReference type="GO" id="GO:0042593">
    <property type="term" value="P:glucose homeostasis"/>
    <property type="evidence" value="ECO:0007669"/>
    <property type="project" value="TreeGrafter"/>
</dbReference>
<dbReference type="Pfam" id="PF20741">
    <property type="entry name" value="GKRP-like_C"/>
    <property type="match status" value="1"/>
</dbReference>
<dbReference type="PANTHER" id="PTHR10088:SF4">
    <property type="entry name" value="GLUCOKINASE REGULATORY PROTEIN"/>
    <property type="match status" value="1"/>
</dbReference>
<dbReference type="GO" id="GO:0030246">
    <property type="term" value="F:carbohydrate binding"/>
    <property type="evidence" value="ECO:0007669"/>
    <property type="project" value="TreeGrafter"/>
</dbReference>
<dbReference type="Pfam" id="PF22645">
    <property type="entry name" value="GKRP_SIS_N"/>
    <property type="match status" value="1"/>
</dbReference>
<dbReference type="EnsemblMetazoa" id="XM_038201416.1">
    <property type="protein sequence ID" value="XP_038057344.1"/>
    <property type="gene ID" value="LOC119728953"/>
</dbReference>
<keyword evidence="1" id="KW-0119">Carbohydrate metabolism</keyword>
<evidence type="ECO:0000256" key="1">
    <source>
        <dbReference type="ARBA" id="ARBA00023277"/>
    </source>
</evidence>
<dbReference type="EnsemblMetazoa" id="XM_038201417.1">
    <property type="protein sequence ID" value="XP_038057345.1"/>
    <property type="gene ID" value="LOC119728953"/>
</dbReference>
<accession>A0A914A114</accession>
<evidence type="ECO:0000259" key="2">
    <source>
        <dbReference type="PROSITE" id="PS51464"/>
    </source>
</evidence>
<feature type="domain" description="SIS" evidence="2">
    <location>
        <begin position="317"/>
        <end position="537"/>
    </location>
</feature>
<dbReference type="InterPro" id="IPR054017">
    <property type="entry name" value="GKRP_SIS_2"/>
</dbReference>
<dbReference type="EnsemblMetazoa" id="XM_038201415.1">
    <property type="protein sequence ID" value="XP_038057343.1"/>
    <property type="gene ID" value="LOC119728953"/>
</dbReference>
<dbReference type="PANTHER" id="PTHR10088">
    <property type="entry name" value="GLUCOKINASE REGULATORY PROTEIN"/>
    <property type="match status" value="1"/>
</dbReference>
<name>A0A914A114_PATMI</name>
<dbReference type="Gene3D" id="3.40.50.10490">
    <property type="entry name" value="Glucose-6-phosphate isomerase like protein, domain 1"/>
    <property type="match status" value="1"/>
</dbReference>
<reference evidence="3" key="1">
    <citation type="submission" date="2022-11" db="UniProtKB">
        <authorList>
            <consortium name="EnsemblMetazoa"/>
        </authorList>
    </citation>
    <scope>IDENTIFICATION</scope>
</reference>